<gene>
    <name evidence="1" type="ORF">BJ212DRAFT_1375219</name>
</gene>
<dbReference type="AlphaFoldDB" id="A0A9P7E4T7"/>
<reference evidence="1" key="1">
    <citation type="journal article" date="2020" name="New Phytol.">
        <title>Comparative genomics reveals dynamic genome evolution in host specialist ectomycorrhizal fungi.</title>
        <authorList>
            <person name="Lofgren L.A."/>
            <person name="Nguyen N.H."/>
            <person name="Vilgalys R."/>
            <person name="Ruytinx J."/>
            <person name="Liao H.L."/>
            <person name="Branco S."/>
            <person name="Kuo A."/>
            <person name="LaButti K."/>
            <person name="Lipzen A."/>
            <person name="Andreopoulos W."/>
            <person name="Pangilinan J."/>
            <person name="Riley R."/>
            <person name="Hundley H."/>
            <person name="Na H."/>
            <person name="Barry K."/>
            <person name="Grigoriev I.V."/>
            <person name="Stajich J.E."/>
            <person name="Kennedy P.G."/>
        </authorList>
    </citation>
    <scope>NUCLEOTIDE SEQUENCE</scope>
    <source>
        <strain evidence="1">MN1</strain>
    </source>
</reference>
<name>A0A9P7E4T7_9AGAM</name>
<dbReference type="Proteomes" id="UP000807769">
    <property type="component" value="Unassembled WGS sequence"/>
</dbReference>
<dbReference type="EMBL" id="JABBWG010000030">
    <property type="protein sequence ID" value="KAG1811151.1"/>
    <property type="molecule type" value="Genomic_DNA"/>
</dbReference>
<protein>
    <submittedName>
        <fullName evidence="1">Uncharacterized protein</fullName>
    </submittedName>
</protein>
<keyword evidence="2" id="KW-1185">Reference proteome</keyword>
<dbReference type="OrthoDB" id="201656at2759"/>
<evidence type="ECO:0000313" key="1">
    <source>
        <dbReference type="EMBL" id="KAG1811151.1"/>
    </source>
</evidence>
<evidence type="ECO:0000313" key="2">
    <source>
        <dbReference type="Proteomes" id="UP000807769"/>
    </source>
</evidence>
<proteinExistence type="predicted"/>
<accession>A0A9P7E4T7</accession>
<organism evidence="1 2">
    <name type="scientific">Suillus subaureus</name>
    <dbReference type="NCBI Taxonomy" id="48587"/>
    <lineage>
        <taxon>Eukaryota</taxon>
        <taxon>Fungi</taxon>
        <taxon>Dikarya</taxon>
        <taxon>Basidiomycota</taxon>
        <taxon>Agaricomycotina</taxon>
        <taxon>Agaricomycetes</taxon>
        <taxon>Agaricomycetidae</taxon>
        <taxon>Boletales</taxon>
        <taxon>Suillineae</taxon>
        <taxon>Suillaceae</taxon>
        <taxon>Suillus</taxon>
    </lineage>
</organism>
<comment type="caution">
    <text evidence="1">The sequence shown here is derived from an EMBL/GenBank/DDBJ whole genome shotgun (WGS) entry which is preliminary data.</text>
</comment>
<sequence>MQSSIQSEVVRFGRPGLLSLPVHDAARASIEGQFTTLVGDTPDHVVSTASDHFRAGVRALWIRNHKGTSKIHNDAEFSRATGKLARGKKDRKMKPRLVNYAWVNVMSESVRRGLGGCGCMGFVGRSAGDGGGGRCAACCRSC</sequence>
<dbReference type="RefSeq" id="XP_041189811.1">
    <property type="nucleotide sequence ID" value="XM_041336438.1"/>
</dbReference>
<dbReference type="GeneID" id="64630455"/>